<organism evidence="1 2">
    <name type="scientific">Saccharopolyspora gregorii</name>
    <dbReference type="NCBI Taxonomy" id="33914"/>
    <lineage>
        <taxon>Bacteria</taxon>
        <taxon>Bacillati</taxon>
        <taxon>Actinomycetota</taxon>
        <taxon>Actinomycetes</taxon>
        <taxon>Pseudonocardiales</taxon>
        <taxon>Pseudonocardiaceae</taxon>
        <taxon>Saccharopolyspora</taxon>
    </lineage>
</organism>
<dbReference type="EMBL" id="BAAAYK010000034">
    <property type="protein sequence ID" value="GAA3354412.1"/>
    <property type="molecule type" value="Genomic_DNA"/>
</dbReference>
<protein>
    <submittedName>
        <fullName evidence="1">Uncharacterized protein</fullName>
    </submittedName>
</protein>
<proteinExistence type="predicted"/>
<name>A0ABP6RKR6_9PSEU</name>
<dbReference type="RefSeq" id="WP_344924734.1">
    <property type="nucleotide sequence ID" value="NZ_BAAAYK010000034.1"/>
</dbReference>
<reference evidence="2" key="1">
    <citation type="journal article" date="2019" name="Int. J. Syst. Evol. Microbiol.">
        <title>The Global Catalogue of Microorganisms (GCM) 10K type strain sequencing project: providing services to taxonomists for standard genome sequencing and annotation.</title>
        <authorList>
            <consortium name="The Broad Institute Genomics Platform"/>
            <consortium name="The Broad Institute Genome Sequencing Center for Infectious Disease"/>
            <person name="Wu L."/>
            <person name="Ma J."/>
        </authorList>
    </citation>
    <scope>NUCLEOTIDE SEQUENCE [LARGE SCALE GENOMIC DNA]</scope>
    <source>
        <strain evidence="2">JCM 9687</strain>
    </source>
</reference>
<dbReference type="Proteomes" id="UP001500483">
    <property type="component" value="Unassembled WGS sequence"/>
</dbReference>
<keyword evidence="2" id="KW-1185">Reference proteome</keyword>
<sequence length="104" mass="11990">MLLWLRFPDNEVGFRRLTFDNEEDVDERPLDAESVQRGERLLLDLSAETGENVEPLRRDLDTFRAAVEREGAALVVVLPVDFEQLLGDEATNPRVVIERPEDQR</sequence>
<gene>
    <name evidence="1" type="ORF">GCM10020366_10990</name>
</gene>
<accession>A0ABP6RKR6</accession>
<evidence type="ECO:0000313" key="2">
    <source>
        <dbReference type="Proteomes" id="UP001500483"/>
    </source>
</evidence>
<comment type="caution">
    <text evidence="1">The sequence shown here is derived from an EMBL/GenBank/DDBJ whole genome shotgun (WGS) entry which is preliminary data.</text>
</comment>
<evidence type="ECO:0000313" key="1">
    <source>
        <dbReference type="EMBL" id="GAA3354412.1"/>
    </source>
</evidence>